<proteinExistence type="predicted"/>
<keyword evidence="4" id="KW-0067">ATP-binding</keyword>
<organism evidence="6 7">
    <name type="scientific">Debaryomyces hansenii (strain ATCC 36239 / CBS 767 / BCRC 21394 / JCM 1990 / NBRC 0083 / IGC 2968)</name>
    <name type="common">Yeast</name>
    <name type="synonym">Torulaspora hansenii</name>
    <dbReference type="NCBI Taxonomy" id="284592"/>
    <lineage>
        <taxon>Eukaryota</taxon>
        <taxon>Fungi</taxon>
        <taxon>Dikarya</taxon>
        <taxon>Ascomycota</taxon>
        <taxon>Saccharomycotina</taxon>
        <taxon>Pichiomycetes</taxon>
        <taxon>Debaryomycetaceae</taxon>
        <taxon>Debaryomyces</taxon>
    </lineage>
</organism>
<dbReference type="Proteomes" id="UP000000599">
    <property type="component" value="Chromosome B"/>
</dbReference>
<evidence type="ECO:0000256" key="1">
    <source>
        <dbReference type="ARBA" id="ARBA00022679"/>
    </source>
</evidence>
<keyword evidence="2" id="KW-0547">Nucleotide-binding</keyword>
<dbReference type="PANTHER" id="PTHR12358">
    <property type="entry name" value="SPHINGOSINE KINASE"/>
    <property type="match status" value="1"/>
</dbReference>
<accession>Q6BWI4</accession>
<evidence type="ECO:0000313" key="6">
    <source>
        <dbReference type="EMBL" id="CAG85439.1"/>
    </source>
</evidence>
<dbReference type="EMBL" id="CR382134">
    <property type="protein sequence ID" value="CAG85439.1"/>
    <property type="molecule type" value="Genomic_DNA"/>
</dbReference>
<dbReference type="SMART" id="SM00046">
    <property type="entry name" value="DAGKc"/>
    <property type="match status" value="1"/>
</dbReference>
<evidence type="ECO:0000256" key="4">
    <source>
        <dbReference type="ARBA" id="ARBA00022840"/>
    </source>
</evidence>
<dbReference type="VEuPathDB" id="FungiDB:DEHA2B11088g"/>
<evidence type="ECO:0000313" key="7">
    <source>
        <dbReference type="Proteomes" id="UP000000599"/>
    </source>
</evidence>
<dbReference type="InParanoid" id="Q6BWI4"/>
<gene>
    <name evidence="6" type="ordered locus">DEHA2B11088g</name>
</gene>
<evidence type="ECO:0000256" key="2">
    <source>
        <dbReference type="ARBA" id="ARBA00022741"/>
    </source>
</evidence>
<feature type="domain" description="DAGKc" evidence="5">
    <location>
        <begin position="131"/>
        <end position="271"/>
    </location>
</feature>
<dbReference type="InterPro" id="IPR050187">
    <property type="entry name" value="Lipid_Phosphate_FormReg"/>
</dbReference>
<dbReference type="GeneID" id="2913368"/>
<dbReference type="Pfam" id="PF00781">
    <property type="entry name" value="DAGK_cat"/>
    <property type="match status" value="1"/>
</dbReference>
<dbReference type="FunCoup" id="Q6BWI4">
    <property type="interactions" value="628"/>
</dbReference>
<evidence type="ECO:0000259" key="5">
    <source>
        <dbReference type="PROSITE" id="PS50146"/>
    </source>
</evidence>
<dbReference type="OMA" id="QAWSRRI"/>
<sequence length="504" mass="56324">MSTERLIYSPKHLTEVTLEERGLRITDQSLEALHGNDHTHNFLSACLQTDSRTGESESHIPFRNIIWCEKISSDDYQDLYELAYMYSSSQSLKPERIQIQIKSVDPGHAHLSSDINDLSKYILSRAYDKSLISPSILVIINPHGGQGNAVSIYEQKILPILKEAHVNFKYQETKYQGHAMEISKGLDVNRYDIIACCSGDGIPHEVINGFYQRSDKGLEAFNKIAVTQLPCGSGNALTLSTHGSNDASVATLSMLKSQKAKLDLMAVTQGTGNKEKTSLSFLTQCYGIIADSDIGTEHLRWMGPIRFDLGVTYKVLKRSKYPCDIYVNCITESKQDISDHFDKHYKQNYGPKTLTAEEFELKYPGLDQDPPSNWVKLPEITTSNLNILYVGKMPYVSNDAQFFPAALPNDGSMDMIITDTNMSIIDTTSTLLSVSKGTHVYSDKVHHSKVLSYRLVPKLANPDNHYISIDGENFPTEQLQVEIMPGILTGLLNDGNFVDTSFSK</sequence>
<dbReference type="AlphaFoldDB" id="Q6BWI4"/>
<dbReference type="InterPro" id="IPR016064">
    <property type="entry name" value="NAD/diacylglycerol_kinase_sf"/>
</dbReference>
<keyword evidence="7" id="KW-1185">Reference proteome</keyword>
<dbReference type="SUPFAM" id="SSF111331">
    <property type="entry name" value="NAD kinase/diacylglycerol kinase-like"/>
    <property type="match status" value="1"/>
</dbReference>
<dbReference type="Gene3D" id="3.40.50.10330">
    <property type="entry name" value="Probable inorganic polyphosphate/atp-NAD kinase, domain 1"/>
    <property type="match status" value="1"/>
</dbReference>
<dbReference type="Gene3D" id="2.60.200.40">
    <property type="match status" value="1"/>
</dbReference>
<dbReference type="PROSITE" id="PS50146">
    <property type="entry name" value="DAGK"/>
    <property type="match status" value="1"/>
</dbReference>
<dbReference type="GO" id="GO:0005524">
    <property type="term" value="F:ATP binding"/>
    <property type="evidence" value="ECO:0007669"/>
    <property type="project" value="UniProtKB-KW"/>
</dbReference>
<dbReference type="KEGG" id="dha:DEHA2B11088g"/>
<dbReference type="InterPro" id="IPR017438">
    <property type="entry name" value="ATP-NAD_kinase_N"/>
</dbReference>
<dbReference type="InterPro" id="IPR045540">
    <property type="entry name" value="YegS/DAGK_C"/>
</dbReference>
<keyword evidence="1" id="KW-0808">Transferase</keyword>
<dbReference type="STRING" id="284592.Q6BWI4"/>
<dbReference type="RefSeq" id="XP_457435.1">
    <property type="nucleotide sequence ID" value="XM_457435.1"/>
</dbReference>
<dbReference type="GO" id="GO:0016020">
    <property type="term" value="C:membrane"/>
    <property type="evidence" value="ECO:0007669"/>
    <property type="project" value="TreeGrafter"/>
</dbReference>
<dbReference type="PANTHER" id="PTHR12358:SF31">
    <property type="entry name" value="ACYLGLYCEROL KINASE, MITOCHONDRIAL"/>
    <property type="match status" value="1"/>
</dbReference>
<dbReference type="Pfam" id="PF19279">
    <property type="entry name" value="YegS_C"/>
    <property type="match status" value="1"/>
</dbReference>
<dbReference type="HOGENOM" id="CLU_013399_0_1_1"/>
<dbReference type="OrthoDB" id="3853857at2759"/>
<dbReference type="GO" id="GO:0046512">
    <property type="term" value="P:sphingosine biosynthetic process"/>
    <property type="evidence" value="ECO:0007669"/>
    <property type="project" value="TreeGrafter"/>
</dbReference>
<reference evidence="6 7" key="1">
    <citation type="journal article" date="2004" name="Nature">
        <title>Genome evolution in yeasts.</title>
        <authorList>
            <consortium name="Genolevures"/>
            <person name="Dujon B."/>
            <person name="Sherman D."/>
            <person name="Fischer G."/>
            <person name="Durrens P."/>
            <person name="Casaregola S."/>
            <person name="Lafontaine I."/>
            <person name="de Montigny J."/>
            <person name="Marck C."/>
            <person name="Neuveglise C."/>
            <person name="Talla E."/>
            <person name="Goffard N."/>
            <person name="Frangeul L."/>
            <person name="Aigle M."/>
            <person name="Anthouard V."/>
            <person name="Babour A."/>
            <person name="Barbe V."/>
            <person name="Barnay S."/>
            <person name="Blanchin S."/>
            <person name="Beckerich J.M."/>
            <person name="Beyne E."/>
            <person name="Bleykasten C."/>
            <person name="Boisrame A."/>
            <person name="Boyer J."/>
            <person name="Cattolico L."/>
            <person name="Confanioleri F."/>
            <person name="de Daruvar A."/>
            <person name="Despons L."/>
            <person name="Fabre E."/>
            <person name="Fairhead C."/>
            <person name="Ferry-Dumazet H."/>
            <person name="Groppi A."/>
            <person name="Hantraye F."/>
            <person name="Hennequin C."/>
            <person name="Jauniaux N."/>
            <person name="Joyet P."/>
            <person name="Kachouri R."/>
            <person name="Kerrest A."/>
            <person name="Koszul R."/>
            <person name="Lemaire M."/>
            <person name="Lesur I."/>
            <person name="Ma L."/>
            <person name="Muller H."/>
            <person name="Nicaud J.M."/>
            <person name="Nikolski M."/>
            <person name="Oztas S."/>
            <person name="Ozier-Kalogeropoulos O."/>
            <person name="Pellenz S."/>
            <person name="Potier S."/>
            <person name="Richard G.F."/>
            <person name="Straub M.L."/>
            <person name="Suleau A."/>
            <person name="Swennene D."/>
            <person name="Tekaia F."/>
            <person name="Wesolowski-Louvel M."/>
            <person name="Westhof E."/>
            <person name="Wirth B."/>
            <person name="Zeniou-Meyer M."/>
            <person name="Zivanovic I."/>
            <person name="Bolotin-Fukuhara M."/>
            <person name="Thierry A."/>
            <person name="Bouchier C."/>
            <person name="Caudron B."/>
            <person name="Scarpelli C."/>
            <person name="Gaillardin C."/>
            <person name="Weissenbach J."/>
            <person name="Wincker P."/>
            <person name="Souciet J.L."/>
        </authorList>
    </citation>
    <scope>NUCLEOTIDE SEQUENCE [LARGE SCALE GENOMIC DNA]</scope>
    <source>
        <strain evidence="7">ATCC 36239 / CBS 767 / BCRC 21394 / JCM 1990 / NBRC 0083 / IGC 2968</strain>
    </source>
</reference>
<name>Q6BWI4_DEBHA</name>
<evidence type="ECO:0000256" key="3">
    <source>
        <dbReference type="ARBA" id="ARBA00022777"/>
    </source>
</evidence>
<protein>
    <submittedName>
        <fullName evidence="6">DEHA2B11088p</fullName>
    </submittedName>
</protein>
<keyword evidence="3" id="KW-0418">Kinase</keyword>
<dbReference type="GO" id="GO:0005737">
    <property type="term" value="C:cytoplasm"/>
    <property type="evidence" value="ECO:0007669"/>
    <property type="project" value="TreeGrafter"/>
</dbReference>
<dbReference type="InterPro" id="IPR001206">
    <property type="entry name" value="Diacylglycerol_kinase_cat_dom"/>
</dbReference>
<dbReference type="eggNOG" id="KOG1116">
    <property type="taxonomic scope" value="Eukaryota"/>
</dbReference>
<dbReference type="GO" id="GO:0001727">
    <property type="term" value="F:lipid kinase activity"/>
    <property type="evidence" value="ECO:0007669"/>
    <property type="project" value="TreeGrafter"/>
</dbReference>